<organism evidence="1 2">
    <name type="scientific">Streptomyces hokutonensis</name>
    <dbReference type="NCBI Taxonomy" id="1306990"/>
    <lineage>
        <taxon>Bacteria</taxon>
        <taxon>Bacillati</taxon>
        <taxon>Actinomycetota</taxon>
        <taxon>Actinomycetes</taxon>
        <taxon>Kitasatosporales</taxon>
        <taxon>Streptomycetaceae</taxon>
        <taxon>Streptomyces</taxon>
    </lineage>
</organism>
<dbReference type="Proteomes" id="UP001601303">
    <property type="component" value="Unassembled WGS sequence"/>
</dbReference>
<dbReference type="EMBL" id="JBIAHM010000002">
    <property type="protein sequence ID" value="MFE9598592.1"/>
    <property type="molecule type" value="Genomic_DNA"/>
</dbReference>
<evidence type="ECO:0000313" key="1">
    <source>
        <dbReference type="EMBL" id="MFE9598592.1"/>
    </source>
</evidence>
<reference evidence="1 2" key="1">
    <citation type="submission" date="2024-10" db="EMBL/GenBank/DDBJ databases">
        <title>The Natural Products Discovery Center: Release of the First 8490 Sequenced Strains for Exploring Actinobacteria Biosynthetic Diversity.</title>
        <authorList>
            <person name="Kalkreuter E."/>
            <person name="Kautsar S.A."/>
            <person name="Yang D."/>
            <person name="Bader C.D."/>
            <person name="Teijaro C.N."/>
            <person name="Fluegel L."/>
            <person name="Davis C.M."/>
            <person name="Simpson J.R."/>
            <person name="Lauterbach L."/>
            <person name="Steele A.D."/>
            <person name="Gui C."/>
            <person name="Meng S."/>
            <person name="Li G."/>
            <person name="Viehrig K."/>
            <person name="Ye F."/>
            <person name="Su P."/>
            <person name="Kiefer A.F."/>
            <person name="Nichols A."/>
            <person name="Cepeda A.J."/>
            <person name="Yan W."/>
            <person name="Fan B."/>
            <person name="Jiang Y."/>
            <person name="Adhikari A."/>
            <person name="Zheng C.-J."/>
            <person name="Schuster L."/>
            <person name="Cowan T.M."/>
            <person name="Smanski M.J."/>
            <person name="Chevrette M.G."/>
            <person name="De Carvalho L.P.S."/>
            <person name="Shen B."/>
        </authorList>
    </citation>
    <scope>NUCLEOTIDE SEQUENCE [LARGE SCALE GENOMIC DNA]</scope>
    <source>
        <strain evidence="1 2">NPDC006488</strain>
    </source>
</reference>
<accession>A0ABW6LXV3</accession>
<sequence length="44" mass="4538">MDVRDDTTTAPATAVADDAPLAVSRRLRLITGRTPGALLLTSSA</sequence>
<name>A0ABW6LXV3_9ACTN</name>
<keyword evidence="2" id="KW-1185">Reference proteome</keyword>
<dbReference type="RefSeq" id="WP_388104046.1">
    <property type="nucleotide sequence ID" value="NZ_JBIAHM010000002.1"/>
</dbReference>
<evidence type="ECO:0000313" key="2">
    <source>
        <dbReference type="Proteomes" id="UP001601303"/>
    </source>
</evidence>
<proteinExistence type="predicted"/>
<comment type="caution">
    <text evidence="1">The sequence shown here is derived from an EMBL/GenBank/DDBJ whole genome shotgun (WGS) entry which is preliminary data.</text>
</comment>
<protein>
    <submittedName>
        <fullName evidence="1">Uncharacterized protein</fullName>
    </submittedName>
</protein>
<gene>
    <name evidence="1" type="ORF">ACFYNQ_08400</name>
</gene>